<dbReference type="GO" id="GO:0003676">
    <property type="term" value="F:nucleic acid binding"/>
    <property type="evidence" value="ECO:0007669"/>
    <property type="project" value="InterPro"/>
</dbReference>
<evidence type="ECO:0000313" key="1">
    <source>
        <dbReference type="EMBL" id="PWA99953.1"/>
    </source>
</evidence>
<comment type="caution">
    <text evidence="1">The sequence shown here is derived from an EMBL/GenBank/DDBJ whole genome shotgun (WGS) entry which is preliminary data.</text>
</comment>
<evidence type="ECO:0000313" key="2">
    <source>
        <dbReference type="Proteomes" id="UP000245207"/>
    </source>
</evidence>
<accession>A0A2U1QPL8</accession>
<sequence length="188" mass="21805">MLLQTMKSPSPRRLLFDNVTTKKKRTIVVSNLGSHTLKSDIYDYFDGMLKAKVTNISFNSFENKYYNRSCLVTFSSIETAKRVRKIERHHIQGVEVTVERYRGKGKHQKLFQRGEHDLFIKGINEVYILHRLCEDIAARCGPHSGIDFRRNDGDGKHNGEVVISFYEETHRQMALILLQENISGMPLF</sequence>
<protein>
    <submittedName>
        <fullName evidence="1">Nucleotide-binding alpha-beta plait domain-containing protein</fullName>
    </submittedName>
</protein>
<gene>
    <name evidence="1" type="ORF">CTI12_AA000800</name>
</gene>
<name>A0A2U1QPL8_ARTAN</name>
<proteinExistence type="predicted"/>
<dbReference type="SUPFAM" id="SSF54928">
    <property type="entry name" value="RNA-binding domain, RBD"/>
    <property type="match status" value="1"/>
</dbReference>
<dbReference type="EMBL" id="PKPP01000001">
    <property type="protein sequence ID" value="PWA99953.1"/>
    <property type="molecule type" value="Genomic_DNA"/>
</dbReference>
<reference evidence="1 2" key="1">
    <citation type="journal article" date="2018" name="Mol. Plant">
        <title>The genome of Artemisia annua provides insight into the evolution of Asteraceae family and artemisinin biosynthesis.</title>
        <authorList>
            <person name="Shen Q."/>
            <person name="Zhang L."/>
            <person name="Liao Z."/>
            <person name="Wang S."/>
            <person name="Yan T."/>
            <person name="Shi P."/>
            <person name="Liu M."/>
            <person name="Fu X."/>
            <person name="Pan Q."/>
            <person name="Wang Y."/>
            <person name="Lv Z."/>
            <person name="Lu X."/>
            <person name="Zhang F."/>
            <person name="Jiang W."/>
            <person name="Ma Y."/>
            <person name="Chen M."/>
            <person name="Hao X."/>
            <person name="Li L."/>
            <person name="Tang Y."/>
            <person name="Lv G."/>
            <person name="Zhou Y."/>
            <person name="Sun X."/>
            <person name="Brodelius P.E."/>
            <person name="Rose J.K.C."/>
            <person name="Tang K."/>
        </authorList>
    </citation>
    <scope>NUCLEOTIDE SEQUENCE [LARGE SCALE GENOMIC DNA]</scope>
    <source>
        <strain evidence="2">cv. Huhao1</strain>
        <tissue evidence="1">Leaf</tissue>
    </source>
</reference>
<dbReference type="Proteomes" id="UP000245207">
    <property type="component" value="Unassembled WGS sequence"/>
</dbReference>
<dbReference type="AlphaFoldDB" id="A0A2U1QPL8"/>
<dbReference type="InterPro" id="IPR012677">
    <property type="entry name" value="Nucleotide-bd_a/b_plait_sf"/>
</dbReference>
<keyword evidence="2" id="KW-1185">Reference proteome</keyword>
<dbReference type="CDD" id="cd00590">
    <property type="entry name" value="RRM_SF"/>
    <property type="match status" value="1"/>
</dbReference>
<dbReference type="Gene3D" id="3.30.70.330">
    <property type="match status" value="2"/>
</dbReference>
<dbReference type="InterPro" id="IPR035979">
    <property type="entry name" value="RBD_domain_sf"/>
</dbReference>
<organism evidence="1 2">
    <name type="scientific">Artemisia annua</name>
    <name type="common">Sweet wormwood</name>
    <dbReference type="NCBI Taxonomy" id="35608"/>
    <lineage>
        <taxon>Eukaryota</taxon>
        <taxon>Viridiplantae</taxon>
        <taxon>Streptophyta</taxon>
        <taxon>Embryophyta</taxon>
        <taxon>Tracheophyta</taxon>
        <taxon>Spermatophyta</taxon>
        <taxon>Magnoliopsida</taxon>
        <taxon>eudicotyledons</taxon>
        <taxon>Gunneridae</taxon>
        <taxon>Pentapetalae</taxon>
        <taxon>asterids</taxon>
        <taxon>campanulids</taxon>
        <taxon>Asterales</taxon>
        <taxon>Asteraceae</taxon>
        <taxon>Asteroideae</taxon>
        <taxon>Anthemideae</taxon>
        <taxon>Artemisiinae</taxon>
        <taxon>Artemisia</taxon>
    </lineage>
</organism>